<accession>A0ACC2VZG3</accession>
<proteinExistence type="predicted"/>
<protein>
    <submittedName>
        <fullName evidence="1">Uncharacterized protein</fullName>
    </submittedName>
</protein>
<dbReference type="EMBL" id="JASBWR010000041">
    <property type="protein sequence ID" value="KAJ9104247.1"/>
    <property type="molecule type" value="Genomic_DNA"/>
</dbReference>
<reference evidence="1" key="1">
    <citation type="submission" date="2023-04" db="EMBL/GenBank/DDBJ databases">
        <title>Draft Genome sequencing of Naganishia species isolated from polar environments using Oxford Nanopore Technology.</title>
        <authorList>
            <person name="Leo P."/>
            <person name="Venkateswaran K."/>
        </authorList>
    </citation>
    <scope>NUCLEOTIDE SEQUENCE</scope>
    <source>
        <strain evidence="1">MNA-CCFEE 5261</strain>
    </source>
</reference>
<keyword evidence="2" id="KW-1185">Reference proteome</keyword>
<name>A0ACC2VZG3_9TREE</name>
<gene>
    <name evidence="1" type="ORF">QFC19_004064</name>
</gene>
<evidence type="ECO:0000313" key="2">
    <source>
        <dbReference type="Proteomes" id="UP001241377"/>
    </source>
</evidence>
<dbReference type="Proteomes" id="UP001241377">
    <property type="component" value="Unassembled WGS sequence"/>
</dbReference>
<evidence type="ECO:0000313" key="1">
    <source>
        <dbReference type="EMBL" id="KAJ9104247.1"/>
    </source>
</evidence>
<organism evidence="1 2">
    <name type="scientific">Naganishia cerealis</name>
    <dbReference type="NCBI Taxonomy" id="610337"/>
    <lineage>
        <taxon>Eukaryota</taxon>
        <taxon>Fungi</taxon>
        <taxon>Dikarya</taxon>
        <taxon>Basidiomycota</taxon>
        <taxon>Agaricomycotina</taxon>
        <taxon>Tremellomycetes</taxon>
        <taxon>Filobasidiales</taxon>
        <taxon>Filobasidiaceae</taxon>
        <taxon>Naganishia</taxon>
    </lineage>
</organism>
<sequence>MQKQNFHFGWLNGLAFTPYSNRVKSALNASAQSVMLSSLVGANGWWYTFGRNIFNLLEERQSRELRNMLLRTFIHRLPVLQDLATHYGASAATESSGGSHSGTASGLIAGEAFMDGMDAEERERKYRIGNSERAESSS</sequence>
<comment type="caution">
    <text evidence="1">The sequence shown here is derived from an EMBL/GenBank/DDBJ whole genome shotgun (WGS) entry which is preliminary data.</text>
</comment>